<reference evidence="2" key="1">
    <citation type="journal article" date="2014" name="Int. J. Syst. Evol. Microbiol.">
        <title>Complete genome sequence of Corynebacterium casei LMG S-19264T (=DSM 44701T), isolated from a smear-ripened cheese.</title>
        <authorList>
            <consortium name="US DOE Joint Genome Institute (JGI-PGF)"/>
            <person name="Walter F."/>
            <person name="Albersmeier A."/>
            <person name="Kalinowski J."/>
            <person name="Ruckert C."/>
        </authorList>
    </citation>
    <scope>NUCLEOTIDE SEQUENCE</scope>
    <source>
        <strain evidence="2">CGMCC 1.15367</strain>
    </source>
</reference>
<evidence type="ECO:0000313" key="3">
    <source>
        <dbReference type="Proteomes" id="UP000644699"/>
    </source>
</evidence>
<accession>A0A916ZJ18</accession>
<dbReference type="RefSeq" id="WP_188907970.1">
    <property type="nucleotide sequence ID" value="NZ_BMIQ01000002.1"/>
</dbReference>
<reference evidence="2" key="2">
    <citation type="submission" date="2020-09" db="EMBL/GenBank/DDBJ databases">
        <authorList>
            <person name="Sun Q."/>
            <person name="Zhou Y."/>
        </authorList>
    </citation>
    <scope>NUCLEOTIDE SEQUENCE</scope>
    <source>
        <strain evidence="2">CGMCC 1.15367</strain>
    </source>
</reference>
<dbReference type="EMBL" id="BMIQ01000002">
    <property type="protein sequence ID" value="GGE00377.1"/>
    <property type="molecule type" value="Genomic_DNA"/>
</dbReference>
<organism evidence="2 3">
    <name type="scientific">Aureimonas endophytica</name>
    <dbReference type="NCBI Taxonomy" id="2027858"/>
    <lineage>
        <taxon>Bacteria</taxon>
        <taxon>Pseudomonadati</taxon>
        <taxon>Pseudomonadota</taxon>
        <taxon>Alphaproteobacteria</taxon>
        <taxon>Hyphomicrobiales</taxon>
        <taxon>Aurantimonadaceae</taxon>
        <taxon>Aureimonas</taxon>
    </lineage>
</organism>
<proteinExistence type="predicted"/>
<gene>
    <name evidence="2" type="ORF">GCM10011390_18980</name>
</gene>
<protein>
    <submittedName>
        <fullName evidence="2">Uncharacterized protein</fullName>
    </submittedName>
</protein>
<name>A0A916ZJ18_9HYPH</name>
<dbReference type="Proteomes" id="UP000644699">
    <property type="component" value="Unassembled WGS sequence"/>
</dbReference>
<sequence>MTTPTPPPPGPPPPPTPPPGFLASLKARVDAIGGIVTVLGATGTIVVAGVGTTQGYVQKAYDYFVTAEKTTSQVSALDERLKLVEAEKTVLQKDRAEVARIASELKATADRLAQTGVDVTTMRELLQRLEVKLATLDGVLDGMRDRRRK</sequence>
<keyword evidence="3" id="KW-1185">Reference proteome</keyword>
<evidence type="ECO:0000313" key="2">
    <source>
        <dbReference type="EMBL" id="GGE00377.1"/>
    </source>
</evidence>
<evidence type="ECO:0000256" key="1">
    <source>
        <dbReference type="SAM" id="Coils"/>
    </source>
</evidence>
<dbReference type="AlphaFoldDB" id="A0A916ZJ18"/>
<comment type="caution">
    <text evidence="2">The sequence shown here is derived from an EMBL/GenBank/DDBJ whole genome shotgun (WGS) entry which is preliminary data.</text>
</comment>
<feature type="coiled-coil region" evidence="1">
    <location>
        <begin position="67"/>
        <end position="94"/>
    </location>
</feature>
<keyword evidence="1" id="KW-0175">Coiled coil</keyword>